<evidence type="ECO:0000313" key="2">
    <source>
        <dbReference type="EMBL" id="KAL1643298.1"/>
    </source>
</evidence>
<evidence type="ECO:0008006" key="4">
    <source>
        <dbReference type="Google" id="ProtNLM"/>
    </source>
</evidence>
<feature type="compositionally biased region" description="Basic and acidic residues" evidence="1">
    <location>
        <begin position="200"/>
        <end position="217"/>
    </location>
</feature>
<protein>
    <recommendedName>
        <fullName evidence="4">C3H1-type domain-containing protein</fullName>
    </recommendedName>
</protein>
<feature type="compositionally biased region" description="Basic and acidic residues" evidence="1">
    <location>
        <begin position="174"/>
        <end position="189"/>
    </location>
</feature>
<sequence>MDPPPPEEPIDLTTLEKIKSWSDHVNDEAAERPMLSGDIGTKYTLPAIHPLEISYTKPAEKANQPIPKQGAPYGGKKNQGKYSPPPASHTNEHMLKAASLFDNPNVGCPPSFQKGVGVCRCYNLEPGYCIVPKCPHKHELTDAELDTHAKEYGEAGEKFKKHIYHMRSYRTSRDTFNDERERRKNEKRGTAAKVTTVTGHDLHSEEPKHRSIKDMRMDGNPQLNIFDALHPSDRPTDDEDSPAQSKEDLKSSKDATIAKQAAQAQAEDKKGKEQKGDEERELKGEEGQEQKGEEGNEQKGEEGQEQKGDEGQEQKGDERQEQKGEEGQEQKGDEGQEQKGEEGNEQKCEEEKEQKDNVKSQKDNKALYKDLFNRPGETDKRRHSF</sequence>
<reference evidence="2 3" key="1">
    <citation type="journal article" date="2023" name="Plant Dis.">
        <title>First Report of Diplodia intermedia Causing Canker and Dieback Diseases on Apple Trees in Canada.</title>
        <authorList>
            <person name="Ellouze W."/>
            <person name="Ilyukhin E."/>
            <person name="Sulman M."/>
            <person name="Ali S."/>
        </authorList>
    </citation>
    <scope>NUCLEOTIDE SEQUENCE [LARGE SCALE GENOMIC DNA]</scope>
    <source>
        <strain evidence="2 3">M45-28</strain>
    </source>
</reference>
<dbReference type="Proteomes" id="UP001521184">
    <property type="component" value="Unassembled WGS sequence"/>
</dbReference>
<feature type="compositionally biased region" description="Basic and acidic residues" evidence="1">
    <location>
        <begin position="266"/>
        <end position="385"/>
    </location>
</feature>
<evidence type="ECO:0000256" key="1">
    <source>
        <dbReference type="SAM" id="MobiDB-lite"/>
    </source>
</evidence>
<organism evidence="2 3">
    <name type="scientific">Diplodia intermedia</name>
    <dbReference type="NCBI Taxonomy" id="856260"/>
    <lineage>
        <taxon>Eukaryota</taxon>
        <taxon>Fungi</taxon>
        <taxon>Dikarya</taxon>
        <taxon>Ascomycota</taxon>
        <taxon>Pezizomycotina</taxon>
        <taxon>Dothideomycetes</taxon>
        <taxon>Dothideomycetes incertae sedis</taxon>
        <taxon>Botryosphaeriales</taxon>
        <taxon>Botryosphaeriaceae</taxon>
        <taxon>Diplodia</taxon>
    </lineage>
</organism>
<evidence type="ECO:0000313" key="3">
    <source>
        <dbReference type="Proteomes" id="UP001521184"/>
    </source>
</evidence>
<dbReference type="EMBL" id="JAKEKT020000028">
    <property type="protein sequence ID" value="KAL1643298.1"/>
    <property type="molecule type" value="Genomic_DNA"/>
</dbReference>
<feature type="region of interest" description="Disordered" evidence="1">
    <location>
        <begin position="58"/>
        <end position="90"/>
    </location>
</feature>
<feature type="region of interest" description="Disordered" evidence="1">
    <location>
        <begin position="174"/>
        <end position="385"/>
    </location>
</feature>
<name>A0ABR3TS37_9PEZI</name>
<comment type="caution">
    <text evidence="2">The sequence shown here is derived from an EMBL/GenBank/DDBJ whole genome shotgun (WGS) entry which is preliminary data.</text>
</comment>
<proteinExistence type="predicted"/>
<gene>
    <name evidence="2" type="ORF">SLS58_004969</name>
</gene>
<accession>A0ABR3TS37</accession>
<keyword evidence="3" id="KW-1185">Reference proteome</keyword>